<proteinExistence type="predicted"/>
<protein>
    <submittedName>
        <fullName evidence="2">Uncharacterized protein</fullName>
    </submittedName>
</protein>
<keyword evidence="3" id="KW-1185">Reference proteome</keyword>
<name>A0ABD3IEJ8_9MARC</name>
<sequence length="204" mass="22931">MTNTKRQVSEDELVQALKRKTQPEANEMAVQFRCPVKRILKEEAEEENTEEGSQGSGGNEDGETGAAPTASRHSNDQRNSIANSAAEGNGDIQEQEVCGKELDINVLPTQAQDDVMDMVIQTEGYMTERWRKGSGILQHSQYVGFDPHRRMSGKLSLIHMTKIRHQEEQKGNPLTEERGYTQTSEKDWNAESTCGRRREGGQEH</sequence>
<feature type="region of interest" description="Disordered" evidence="1">
    <location>
        <begin position="41"/>
        <end position="90"/>
    </location>
</feature>
<comment type="caution">
    <text evidence="2">The sequence shown here is derived from an EMBL/GenBank/DDBJ whole genome shotgun (WGS) entry which is preliminary data.</text>
</comment>
<evidence type="ECO:0000313" key="2">
    <source>
        <dbReference type="EMBL" id="KAL3699934.1"/>
    </source>
</evidence>
<reference evidence="2 3" key="1">
    <citation type="submission" date="2024-09" db="EMBL/GenBank/DDBJ databases">
        <title>Chromosome-scale assembly of Riccia sorocarpa.</title>
        <authorList>
            <person name="Paukszto L."/>
        </authorList>
    </citation>
    <scope>NUCLEOTIDE SEQUENCE [LARGE SCALE GENOMIC DNA]</scope>
    <source>
        <strain evidence="2">LP-2024</strain>
        <tissue evidence="2">Aerial parts of the thallus</tissue>
    </source>
</reference>
<dbReference type="Proteomes" id="UP001633002">
    <property type="component" value="Unassembled WGS sequence"/>
</dbReference>
<dbReference type="AlphaFoldDB" id="A0ABD3IEJ8"/>
<evidence type="ECO:0000256" key="1">
    <source>
        <dbReference type="SAM" id="MobiDB-lite"/>
    </source>
</evidence>
<accession>A0ABD3IEJ8</accession>
<gene>
    <name evidence="2" type="ORF">R1sor_017956</name>
</gene>
<organism evidence="2 3">
    <name type="scientific">Riccia sorocarpa</name>
    <dbReference type="NCBI Taxonomy" id="122646"/>
    <lineage>
        <taxon>Eukaryota</taxon>
        <taxon>Viridiplantae</taxon>
        <taxon>Streptophyta</taxon>
        <taxon>Embryophyta</taxon>
        <taxon>Marchantiophyta</taxon>
        <taxon>Marchantiopsida</taxon>
        <taxon>Marchantiidae</taxon>
        <taxon>Marchantiales</taxon>
        <taxon>Ricciaceae</taxon>
        <taxon>Riccia</taxon>
    </lineage>
</organism>
<feature type="region of interest" description="Disordered" evidence="1">
    <location>
        <begin position="166"/>
        <end position="204"/>
    </location>
</feature>
<evidence type="ECO:0000313" key="3">
    <source>
        <dbReference type="Proteomes" id="UP001633002"/>
    </source>
</evidence>
<dbReference type="EMBL" id="JBJQOH010000001">
    <property type="protein sequence ID" value="KAL3699934.1"/>
    <property type="molecule type" value="Genomic_DNA"/>
</dbReference>